<reference evidence="3 4" key="1">
    <citation type="submission" date="2016-11" db="EMBL/GenBank/DDBJ databases">
        <authorList>
            <person name="Jaros S."/>
            <person name="Januszkiewicz K."/>
            <person name="Wedrychowicz H."/>
        </authorList>
    </citation>
    <scope>NUCLEOTIDE SEQUENCE [LARGE SCALE GENOMIC DNA]</scope>
    <source>
        <strain evidence="3 4">DSM 9705</strain>
    </source>
</reference>
<dbReference type="EMBL" id="FQXS01000030">
    <property type="protein sequence ID" value="SHI08501.1"/>
    <property type="molecule type" value="Genomic_DNA"/>
</dbReference>
<evidence type="ECO:0000256" key="1">
    <source>
        <dbReference type="SAM" id="MobiDB-lite"/>
    </source>
</evidence>
<dbReference type="OrthoDB" id="5422230at2"/>
<keyword evidence="4" id="KW-1185">Reference proteome</keyword>
<dbReference type="Proteomes" id="UP000184139">
    <property type="component" value="Unassembled WGS sequence"/>
</dbReference>
<evidence type="ECO:0000256" key="2">
    <source>
        <dbReference type="SAM" id="SignalP"/>
    </source>
</evidence>
<evidence type="ECO:0000313" key="4">
    <source>
        <dbReference type="Proteomes" id="UP000184139"/>
    </source>
</evidence>
<dbReference type="STRING" id="1121409.SAMN02745124_03757"/>
<dbReference type="PROSITE" id="PS51257">
    <property type="entry name" value="PROKAR_LIPOPROTEIN"/>
    <property type="match status" value="1"/>
</dbReference>
<feature type="region of interest" description="Disordered" evidence="1">
    <location>
        <begin position="225"/>
        <end position="258"/>
    </location>
</feature>
<proteinExistence type="predicted"/>
<keyword evidence="2" id="KW-0732">Signal</keyword>
<dbReference type="RefSeq" id="WP_073378512.1">
    <property type="nucleotide sequence ID" value="NZ_FQXS01000030.1"/>
</dbReference>
<evidence type="ECO:0008006" key="5">
    <source>
        <dbReference type="Google" id="ProtNLM"/>
    </source>
</evidence>
<sequence>MKQQLFVLIAALSALLAAGCGRVPEPAPYVYSDQQKMQAGHHWDVLAADVAGEINTALILGDFLTTPVFVRQTCGDEDTPCRAAETSVFDEAFRDLLITNLVALGVPTSSTPTEDTIVVHYKAQPVYHHTHRLRTIRPGLLTSISAGIIVLRNAPWELAAMAMAGGIDALNAAYNSLDRFEVVITTSMIAKNTYLYRDTSIYYINTTDSWHYNTTTAPAQITLSTPGSAPPATRQQPVGIFDEPKSTAAGAPAETTGI</sequence>
<gene>
    <name evidence="3" type="ORF">SAMN02745124_03757</name>
</gene>
<feature type="chain" id="PRO_5012635552" description="FlgO domain-containing protein" evidence="2">
    <location>
        <begin position="18"/>
        <end position="258"/>
    </location>
</feature>
<dbReference type="AlphaFoldDB" id="A0A1M5Y8V5"/>
<protein>
    <recommendedName>
        <fullName evidence="5">FlgO domain-containing protein</fullName>
    </recommendedName>
</protein>
<name>A0A1M5Y8V5_9BACT</name>
<feature type="signal peptide" evidence="2">
    <location>
        <begin position="1"/>
        <end position="17"/>
    </location>
</feature>
<accession>A0A1M5Y8V5</accession>
<evidence type="ECO:0000313" key="3">
    <source>
        <dbReference type="EMBL" id="SHI08501.1"/>
    </source>
</evidence>
<organism evidence="3 4">
    <name type="scientific">Desulfofustis glycolicus DSM 9705</name>
    <dbReference type="NCBI Taxonomy" id="1121409"/>
    <lineage>
        <taxon>Bacteria</taxon>
        <taxon>Pseudomonadati</taxon>
        <taxon>Thermodesulfobacteriota</taxon>
        <taxon>Desulfobulbia</taxon>
        <taxon>Desulfobulbales</taxon>
        <taxon>Desulfocapsaceae</taxon>
        <taxon>Desulfofustis</taxon>
    </lineage>
</organism>